<dbReference type="Gene3D" id="3.90.1200.10">
    <property type="match status" value="1"/>
</dbReference>
<dbReference type="PANTHER" id="PTHR21310:SF55">
    <property type="entry name" value="AMINOGLYCOSIDE PHOSPHOTRANSFERASE DOMAIN-CONTAINING PROTEIN"/>
    <property type="match status" value="1"/>
</dbReference>
<keyword evidence="3" id="KW-1185">Reference proteome</keyword>
<dbReference type="EMBL" id="KE504248">
    <property type="protein sequence ID" value="EPS94008.1"/>
    <property type="molecule type" value="Genomic_DNA"/>
</dbReference>
<dbReference type="InterPro" id="IPR002575">
    <property type="entry name" value="Aminoglycoside_PTrfase"/>
</dbReference>
<dbReference type="OrthoDB" id="2906425at2759"/>
<dbReference type="Proteomes" id="UP000015241">
    <property type="component" value="Unassembled WGS sequence"/>
</dbReference>
<dbReference type="InterPro" id="IPR011009">
    <property type="entry name" value="Kinase-like_dom_sf"/>
</dbReference>
<dbReference type="AlphaFoldDB" id="S8DS34"/>
<dbReference type="Pfam" id="PF01636">
    <property type="entry name" value="APH"/>
    <property type="match status" value="1"/>
</dbReference>
<dbReference type="InterPro" id="IPR051678">
    <property type="entry name" value="AGP_Transferase"/>
</dbReference>
<organism evidence="2 3">
    <name type="scientific">Fomitopsis schrenkii</name>
    <name type="common">Brown rot fungus</name>
    <dbReference type="NCBI Taxonomy" id="2126942"/>
    <lineage>
        <taxon>Eukaryota</taxon>
        <taxon>Fungi</taxon>
        <taxon>Dikarya</taxon>
        <taxon>Basidiomycota</taxon>
        <taxon>Agaricomycotina</taxon>
        <taxon>Agaricomycetes</taxon>
        <taxon>Polyporales</taxon>
        <taxon>Fomitopsis</taxon>
    </lineage>
</organism>
<dbReference type="PANTHER" id="PTHR21310">
    <property type="entry name" value="AMINOGLYCOSIDE PHOSPHOTRANSFERASE-RELATED-RELATED"/>
    <property type="match status" value="1"/>
</dbReference>
<dbReference type="SUPFAM" id="SSF56112">
    <property type="entry name" value="Protein kinase-like (PK-like)"/>
    <property type="match status" value="1"/>
</dbReference>
<evidence type="ECO:0000259" key="1">
    <source>
        <dbReference type="Pfam" id="PF01636"/>
    </source>
</evidence>
<feature type="domain" description="Aminoglycoside phosphotransferase" evidence="1">
    <location>
        <begin position="60"/>
        <end position="251"/>
    </location>
</feature>
<proteinExistence type="predicted"/>
<name>S8DS34_FOMSC</name>
<sequence>MSHRVTPPVARKGYHWANRIRGYLHSHILMRLSGLYCRMFSIRAESGVFPLPFGLLLKWTDGTREEEALAMMVARAMGLPVPRFLSYGHHDHELPGSILMTRIPGVTLDTVMRSLSESELSTIATELENYIQHMRSFASPYGSSVCGVDGGSIRSPRVSGRLIDPSPDLQSFHHELLVPASIRWWVGKEDRFRQHVATYEKMTNMPHSIVFTHGDLMHHNIMVQDGHITGIIDWETAGWLPEYWEFTTALRGPKCHQEPPWRTLMRSLPSYHYDTEYDCEWSLWQLTQDSFGY</sequence>
<gene>
    <name evidence="2" type="ORF">FOMPIDRAFT_89679</name>
</gene>
<dbReference type="STRING" id="743788.S8DS34"/>
<evidence type="ECO:0000313" key="3">
    <source>
        <dbReference type="Proteomes" id="UP000015241"/>
    </source>
</evidence>
<dbReference type="InParanoid" id="S8DS34"/>
<evidence type="ECO:0000313" key="2">
    <source>
        <dbReference type="EMBL" id="EPS94008.1"/>
    </source>
</evidence>
<dbReference type="eggNOG" id="ENOG502SHQX">
    <property type="taxonomic scope" value="Eukaryota"/>
</dbReference>
<protein>
    <recommendedName>
        <fullName evidence="1">Aminoglycoside phosphotransferase domain-containing protein</fullName>
    </recommendedName>
</protein>
<accession>S8DS34</accession>
<dbReference type="HOGENOM" id="CLU_021768_8_1_1"/>
<reference evidence="2 3" key="1">
    <citation type="journal article" date="2012" name="Science">
        <title>The Paleozoic origin of enzymatic lignin decomposition reconstructed from 31 fungal genomes.</title>
        <authorList>
            <person name="Floudas D."/>
            <person name="Binder M."/>
            <person name="Riley R."/>
            <person name="Barry K."/>
            <person name="Blanchette R.A."/>
            <person name="Henrissat B."/>
            <person name="Martinez A.T."/>
            <person name="Otillar R."/>
            <person name="Spatafora J.W."/>
            <person name="Yadav J.S."/>
            <person name="Aerts A."/>
            <person name="Benoit I."/>
            <person name="Boyd A."/>
            <person name="Carlson A."/>
            <person name="Copeland A."/>
            <person name="Coutinho P.M."/>
            <person name="de Vries R.P."/>
            <person name="Ferreira P."/>
            <person name="Findley K."/>
            <person name="Foster B."/>
            <person name="Gaskell J."/>
            <person name="Glotzer D."/>
            <person name="Gorecki P."/>
            <person name="Heitman J."/>
            <person name="Hesse C."/>
            <person name="Hori C."/>
            <person name="Igarashi K."/>
            <person name="Jurgens J.A."/>
            <person name="Kallen N."/>
            <person name="Kersten P."/>
            <person name="Kohler A."/>
            <person name="Kuees U."/>
            <person name="Kumar T.K.A."/>
            <person name="Kuo A."/>
            <person name="LaButti K."/>
            <person name="Larrondo L.F."/>
            <person name="Lindquist E."/>
            <person name="Ling A."/>
            <person name="Lombard V."/>
            <person name="Lucas S."/>
            <person name="Lundell T."/>
            <person name="Martin R."/>
            <person name="McLaughlin D.J."/>
            <person name="Morgenstern I."/>
            <person name="Morin E."/>
            <person name="Murat C."/>
            <person name="Nagy L.G."/>
            <person name="Nolan M."/>
            <person name="Ohm R.A."/>
            <person name="Patyshakuliyeva A."/>
            <person name="Rokas A."/>
            <person name="Ruiz-Duenas F.J."/>
            <person name="Sabat G."/>
            <person name="Salamov A."/>
            <person name="Samejima M."/>
            <person name="Schmutz J."/>
            <person name="Slot J.C."/>
            <person name="St John F."/>
            <person name="Stenlid J."/>
            <person name="Sun H."/>
            <person name="Sun S."/>
            <person name="Syed K."/>
            <person name="Tsang A."/>
            <person name="Wiebenga A."/>
            <person name="Young D."/>
            <person name="Pisabarro A."/>
            <person name="Eastwood D.C."/>
            <person name="Martin F."/>
            <person name="Cullen D."/>
            <person name="Grigoriev I.V."/>
            <person name="Hibbett D.S."/>
        </authorList>
    </citation>
    <scope>NUCLEOTIDE SEQUENCE</scope>
    <source>
        <strain evidence="3">FP-58527</strain>
    </source>
</reference>